<organism evidence="2 3">
    <name type="scientific">Sphingomonas abietis</name>
    <dbReference type="NCBI Taxonomy" id="3012344"/>
    <lineage>
        <taxon>Bacteria</taxon>
        <taxon>Pseudomonadati</taxon>
        <taxon>Pseudomonadota</taxon>
        <taxon>Alphaproteobacteria</taxon>
        <taxon>Sphingomonadales</taxon>
        <taxon>Sphingomonadaceae</taxon>
        <taxon>Sphingomonas</taxon>
    </lineage>
</organism>
<sequence>MPTFTTSDGVSLFYTDWGTGRPVVLLHGWPLSSAFWEYQSSALVAAGYRVIAPDKRGFGRSDQPWDGYDYDRLADDIAELVDHLDLHDATLVGFSMGGGEVARYLSRHGTTRVAQAALVAAVTPILLKTADNPEGIDRAVFDELVAGIEQDRPGYLVDFAKGFFNVGNGKPPVSQGILDWYLQLAMQASPRATIACARAWSETDFRADMAAFTVPTLILHGAQDVNVAPATTSRPAARMIAQARYIEYADSGHAIIITDAERVTADLLMFFKEAAG</sequence>
<dbReference type="PANTHER" id="PTHR43433:SF4">
    <property type="entry name" value="NON-HEME CHLOROPEROXIDASE-RELATED"/>
    <property type="match status" value="1"/>
</dbReference>
<dbReference type="Pfam" id="PF00561">
    <property type="entry name" value="Abhydrolase_1"/>
    <property type="match status" value="1"/>
</dbReference>
<dbReference type="InterPro" id="IPR000639">
    <property type="entry name" value="Epox_hydrolase-like"/>
</dbReference>
<dbReference type="Proteomes" id="UP001210865">
    <property type="component" value="Chromosome"/>
</dbReference>
<accession>A0ABY7NJD1</accession>
<protein>
    <submittedName>
        <fullName evidence="2">Alpha/beta hydrolase</fullName>
    </submittedName>
</protein>
<reference evidence="2 3" key="1">
    <citation type="submission" date="2022-12" db="EMBL/GenBank/DDBJ databases">
        <title>Sphingomonas abieness sp. nov., an endophytic bacterium isolated from Abies koreana.</title>
        <authorList>
            <person name="Jiang L."/>
            <person name="Lee J."/>
        </authorList>
    </citation>
    <scope>NUCLEOTIDE SEQUENCE [LARGE SCALE GENOMIC DNA]</scope>
    <source>
        <strain evidence="3">PAMB 00755</strain>
    </source>
</reference>
<evidence type="ECO:0000259" key="1">
    <source>
        <dbReference type="Pfam" id="PF00561"/>
    </source>
</evidence>
<dbReference type="Gene3D" id="3.40.50.1820">
    <property type="entry name" value="alpha/beta hydrolase"/>
    <property type="match status" value="1"/>
</dbReference>
<evidence type="ECO:0000313" key="3">
    <source>
        <dbReference type="Proteomes" id="UP001210865"/>
    </source>
</evidence>
<name>A0ABY7NJD1_9SPHN</name>
<dbReference type="InterPro" id="IPR029058">
    <property type="entry name" value="AB_hydrolase_fold"/>
</dbReference>
<gene>
    <name evidence="2" type="ORF">PBT88_10815</name>
</gene>
<dbReference type="RefSeq" id="WP_270075357.1">
    <property type="nucleotide sequence ID" value="NZ_CP115174.1"/>
</dbReference>
<dbReference type="InterPro" id="IPR050471">
    <property type="entry name" value="AB_hydrolase"/>
</dbReference>
<dbReference type="GO" id="GO:0016787">
    <property type="term" value="F:hydrolase activity"/>
    <property type="evidence" value="ECO:0007669"/>
    <property type="project" value="UniProtKB-KW"/>
</dbReference>
<keyword evidence="2" id="KW-0378">Hydrolase</keyword>
<evidence type="ECO:0000313" key="2">
    <source>
        <dbReference type="EMBL" id="WBO20707.1"/>
    </source>
</evidence>
<dbReference type="PRINTS" id="PR00111">
    <property type="entry name" value="ABHYDROLASE"/>
</dbReference>
<keyword evidence="3" id="KW-1185">Reference proteome</keyword>
<dbReference type="EMBL" id="CP115174">
    <property type="protein sequence ID" value="WBO20707.1"/>
    <property type="molecule type" value="Genomic_DNA"/>
</dbReference>
<feature type="domain" description="AB hydrolase-1" evidence="1">
    <location>
        <begin position="22"/>
        <end position="259"/>
    </location>
</feature>
<dbReference type="SUPFAM" id="SSF53474">
    <property type="entry name" value="alpha/beta-Hydrolases"/>
    <property type="match status" value="1"/>
</dbReference>
<dbReference type="InterPro" id="IPR000073">
    <property type="entry name" value="AB_hydrolase_1"/>
</dbReference>
<dbReference type="PANTHER" id="PTHR43433">
    <property type="entry name" value="HYDROLASE, ALPHA/BETA FOLD FAMILY PROTEIN"/>
    <property type="match status" value="1"/>
</dbReference>
<dbReference type="PRINTS" id="PR00412">
    <property type="entry name" value="EPOXHYDRLASE"/>
</dbReference>
<proteinExistence type="predicted"/>